<evidence type="ECO:0000313" key="2">
    <source>
        <dbReference type="EMBL" id="KAJ6391399.1"/>
    </source>
</evidence>
<evidence type="ECO:0000259" key="1">
    <source>
        <dbReference type="Pfam" id="PF12295"/>
    </source>
</evidence>
<sequence>MEILSKLVSRQVWKMPKLWVGFLKCVSQTRPHSFHVLLQLPPSQLESALSKHANLRGPLATYANQANTKTSLPRLPFVMLQFY</sequence>
<dbReference type="EMBL" id="JAPFFI010000006">
    <property type="protein sequence ID" value="KAJ6391399.1"/>
    <property type="molecule type" value="Genomic_DNA"/>
</dbReference>
<evidence type="ECO:0000313" key="3">
    <source>
        <dbReference type="Proteomes" id="UP001141253"/>
    </source>
</evidence>
<reference evidence="2" key="2">
    <citation type="journal article" date="2023" name="Int. J. Mol. Sci.">
        <title>De Novo Assembly and Annotation of 11 Diverse Shrub Willow (Salix) Genomes Reveals Novel Gene Organization in Sex-Linked Regions.</title>
        <authorList>
            <person name="Hyden B."/>
            <person name="Feng K."/>
            <person name="Yates T.B."/>
            <person name="Jawdy S."/>
            <person name="Cereghino C."/>
            <person name="Smart L.B."/>
            <person name="Muchero W."/>
        </authorList>
    </citation>
    <scope>NUCLEOTIDE SEQUENCE</scope>
    <source>
        <tissue evidence="2">Shoot tip</tissue>
    </source>
</reference>
<reference evidence="2" key="1">
    <citation type="submission" date="2022-10" db="EMBL/GenBank/DDBJ databases">
        <authorList>
            <person name="Hyden B.L."/>
            <person name="Feng K."/>
            <person name="Yates T."/>
            <person name="Jawdy S."/>
            <person name="Smart L.B."/>
            <person name="Muchero W."/>
        </authorList>
    </citation>
    <scope>NUCLEOTIDE SEQUENCE</scope>
    <source>
        <tissue evidence="2">Shoot tip</tissue>
    </source>
</reference>
<dbReference type="PANTHER" id="PTHR47184">
    <property type="entry name" value="PHOSPHATIDYLINOSITOL 3-AND 4-KINASE FAMILY PROTEIN-RELATED"/>
    <property type="match status" value="1"/>
</dbReference>
<comment type="caution">
    <text evidence="2">The sequence shown here is derived from an EMBL/GenBank/DDBJ whole genome shotgun (WGS) entry which is preliminary data.</text>
</comment>
<accession>A0ABQ9C041</accession>
<organism evidence="2 3">
    <name type="scientific">Salix suchowensis</name>
    <dbReference type="NCBI Taxonomy" id="1278906"/>
    <lineage>
        <taxon>Eukaryota</taxon>
        <taxon>Viridiplantae</taxon>
        <taxon>Streptophyta</taxon>
        <taxon>Embryophyta</taxon>
        <taxon>Tracheophyta</taxon>
        <taxon>Spermatophyta</taxon>
        <taxon>Magnoliopsida</taxon>
        <taxon>eudicotyledons</taxon>
        <taxon>Gunneridae</taxon>
        <taxon>Pentapetalae</taxon>
        <taxon>rosids</taxon>
        <taxon>fabids</taxon>
        <taxon>Malpighiales</taxon>
        <taxon>Salicaceae</taxon>
        <taxon>Saliceae</taxon>
        <taxon>Salix</taxon>
    </lineage>
</organism>
<protein>
    <recommendedName>
        <fullName evidence="1">Symplekin C-terminal domain-containing protein</fullName>
    </recommendedName>
</protein>
<dbReference type="InterPro" id="IPR022075">
    <property type="entry name" value="Symplekin_C"/>
</dbReference>
<name>A0ABQ9C041_9ROSI</name>
<gene>
    <name evidence="2" type="ORF">OIU77_025388</name>
</gene>
<dbReference type="Proteomes" id="UP001141253">
    <property type="component" value="Chromosome 2"/>
</dbReference>
<dbReference type="Pfam" id="PF12295">
    <property type="entry name" value="Symplekin_C"/>
    <property type="match status" value="1"/>
</dbReference>
<proteinExistence type="predicted"/>
<keyword evidence="3" id="KW-1185">Reference proteome</keyword>
<feature type="domain" description="Symplekin C-terminal" evidence="1">
    <location>
        <begin position="1"/>
        <end position="51"/>
    </location>
</feature>
<dbReference type="PANTHER" id="PTHR47184:SF3">
    <property type="entry name" value="PHOSPHATIDYLINOSITOL 3-AND 4-KINASE FAMILY PROTEIN-RELATED"/>
    <property type="match status" value="1"/>
</dbReference>